<sequence>MTHIANFPFISRLLPMVAFVAMAVLAACGAPLPAPGVAPEHKRVTLTRALMALGPDVDASEARRLADIAYDYPLQLAQIYEIEDAPIVHNQKVNDGLKSRGLCYHWAEAMQARLAREGFRSIEIRRGISPARPLFPFEHSSIIAVAPGQPLQSGLLLDPWRYAGALYWLPVTDDRVHHWQPRVDVLRDKARRKGVPFVMLPATDGLSEH</sequence>
<evidence type="ECO:0008006" key="4">
    <source>
        <dbReference type="Google" id="ProtNLM"/>
    </source>
</evidence>
<dbReference type="AlphaFoldDB" id="A0A8J2ZNN5"/>
<organism evidence="2 3">
    <name type="scientific">Salipiger pallidus</name>
    <dbReference type="NCBI Taxonomy" id="1775170"/>
    <lineage>
        <taxon>Bacteria</taxon>
        <taxon>Pseudomonadati</taxon>
        <taxon>Pseudomonadota</taxon>
        <taxon>Alphaproteobacteria</taxon>
        <taxon>Rhodobacterales</taxon>
        <taxon>Roseobacteraceae</taxon>
        <taxon>Salipiger</taxon>
    </lineage>
</organism>
<dbReference type="RefSeq" id="WP_188792164.1">
    <property type="nucleotide sequence ID" value="NZ_BMJV01000014.1"/>
</dbReference>
<feature type="chain" id="PRO_5035200034" description="Lipoprotein" evidence="1">
    <location>
        <begin position="27"/>
        <end position="209"/>
    </location>
</feature>
<evidence type="ECO:0000313" key="3">
    <source>
        <dbReference type="Proteomes" id="UP000617145"/>
    </source>
</evidence>
<proteinExistence type="predicted"/>
<name>A0A8J2ZNN5_9RHOB</name>
<evidence type="ECO:0000256" key="1">
    <source>
        <dbReference type="SAM" id="SignalP"/>
    </source>
</evidence>
<gene>
    <name evidence="2" type="ORF">GCM10011415_42260</name>
</gene>
<accession>A0A8J2ZNN5</accession>
<dbReference type="EMBL" id="BMJV01000014">
    <property type="protein sequence ID" value="GGG87270.1"/>
    <property type="molecule type" value="Genomic_DNA"/>
</dbReference>
<keyword evidence="3" id="KW-1185">Reference proteome</keyword>
<feature type="signal peptide" evidence="1">
    <location>
        <begin position="1"/>
        <end position="26"/>
    </location>
</feature>
<keyword evidence="1" id="KW-0732">Signal</keyword>
<comment type="caution">
    <text evidence="2">The sequence shown here is derived from an EMBL/GenBank/DDBJ whole genome shotgun (WGS) entry which is preliminary data.</text>
</comment>
<reference evidence="2" key="2">
    <citation type="submission" date="2020-09" db="EMBL/GenBank/DDBJ databases">
        <authorList>
            <person name="Sun Q."/>
            <person name="Zhou Y."/>
        </authorList>
    </citation>
    <scope>NUCLEOTIDE SEQUENCE</scope>
    <source>
        <strain evidence="2">CGMCC 1.15762</strain>
    </source>
</reference>
<protein>
    <recommendedName>
        <fullName evidence="4">Lipoprotein</fullName>
    </recommendedName>
</protein>
<evidence type="ECO:0000313" key="2">
    <source>
        <dbReference type="EMBL" id="GGG87270.1"/>
    </source>
</evidence>
<dbReference type="Proteomes" id="UP000617145">
    <property type="component" value="Unassembled WGS sequence"/>
</dbReference>
<reference evidence="2" key="1">
    <citation type="journal article" date="2014" name="Int. J. Syst. Evol. Microbiol.">
        <title>Complete genome sequence of Corynebacterium casei LMG S-19264T (=DSM 44701T), isolated from a smear-ripened cheese.</title>
        <authorList>
            <consortium name="US DOE Joint Genome Institute (JGI-PGF)"/>
            <person name="Walter F."/>
            <person name="Albersmeier A."/>
            <person name="Kalinowski J."/>
            <person name="Ruckert C."/>
        </authorList>
    </citation>
    <scope>NUCLEOTIDE SEQUENCE</scope>
    <source>
        <strain evidence="2">CGMCC 1.15762</strain>
    </source>
</reference>